<dbReference type="PANTHER" id="PTHR10869">
    <property type="entry name" value="PROLYL 4-HYDROXYLASE ALPHA SUBUNIT"/>
    <property type="match status" value="1"/>
</dbReference>
<reference evidence="14 15" key="1">
    <citation type="journal article" date="2024" name="Science">
        <title>Giant polyketide synthase enzymes in the biosynthesis of giant marine polyether toxins.</title>
        <authorList>
            <person name="Fallon T.R."/>
            <person name="Shende V.V."/>
            <person name="Wierzbicki I.H."/>
            <person name="Pendleton A.L."/>
            <person name="Watervoot N.F."/>
            <person name="Auber R.P."/>
            <person name="Gonzalez D.J."/>
            <person name="Wisecaver J.H."/>
            <person name="Moore B.S."/>
        </authorList>
    </citation>
    <scope>NUCLEOTIDE SEQUENCE [LARGE SCALE GENOMIC DNA]</scope>
    <source>
        <strain evidence="14 15">12B1</strain>
    </source>
</reference>
<dbReference type="InterPro" id="IPR006620">
    <property type="entry name" value="Pro_4_hyd_alph"/>
</dbReference>
<feature type="region of interest" description="Disordered" evidence="11">
    <location>
        <begin position="387"/>
        <end position="406"/>
    </location>
</feature>
<evidence type="ECO:0008006" key="16">
    <source>
        <dbReference type="Google" id="ProtNLM"/>
    </source>
</evidence>
<dbReference type="InterPro" id="IPR003582">
    <property type="entry name" value="ShKT_dom"/>
</dbReference>
<dbReference type="Pfam" id="PF13640">
    <property type="entry name" value="2OG-FeII_Oxy_3"/>
    <property type="match status" value="1"/>
</dbReference>
<feature type="compositionally biased region" description="Basic residues" evidence="11">
    <location>
        <begin position="396"/>
        <end position="406"/>
    </location>
</feature>
<dbReference type="GO" id="GO:0004656">
    <property type="term" value="F:procollagen-proline 4-dioxygenase activity"/>
    <property type="evidence" value="ECO:0007669"/>
    <property type="project" value="TreeGrafter"/>
</dbReference>
<evidence type="ECO:0000313" key="14">
    <source>
        <dbReference type="EMBL" id="KAL1510841.1"/>
    </source>
</evidence>
<accession>A0AB34J129</accession>
<keyword evidence="15" id="KW-1185">Reference proteome</keyword>
<dbReference type="SMART" id="SM00702">
    <property type="entry name" value="P4Hc"/>
    <property type="match status" value="1"/>
</dbReference>
<evidence type="ECO:0000256" key="11">
    <source>
        <dbReference type="SAM" id="MobiDB-lite"/>
    </source>
</evidence>
<comment type="cofactor">
    <cofactor evidence="1">
        <name>L-ascorbate</name>
        <dbReference type="ChEBI" id="CHEBI:38290"/>
    </cofactor>
</comment>
<comment type="caution">
    <text evidence="14">The sequence shown here is derived from an EMBL/GenBank/DDBJ whole genome shotgun (WGS) entry which is preliminary data.</text>
</comment>
<evidence type="ECO:0000259" key="12">
    <source>
        <dbReference type="PROSITE" id="PS51471"/>
    </source>
</evidence>
<keyword evidence="5" id="KW-0479">Metal-binding</keyword>
<dbReference type="SMART" id="SM00254">
    <property type="entry name" value="ShKT"/>
    <property type="match status" value="1"/>
</dbReference>
<dbReference type="EMBL" id="JBGBPQ010000015">
    <property type="protein sequence ID" value="KAL1510841.1"/>
    <property type="molecule type" value="Genomic_DNA"/>
</dbReference>
<dbReference type="InterPro" id="IPR045054">
    <property type="entry name" value="P4HA-like"/>
</dbReference>
<gene>
    <name evidence="14" type="ORF">AB1Y20_007123</name>
</gene>
<keyword evidence="10" id="KW-0472">Membrane</keyword>
<keyword evidence="7" id="KW-1133">Transmembrane helix</keyword>
<evidence type="ECO:0000256" key="4">
    <source>
        <dbReference type="ARBA" id="ARBA00022692"/>
    </source>
</evidence>
<evidence type="ECO:0000256" key="5">
    <source>
        <dbReference type="ARBA" id="ARBA00022723"/>
    </source>
</evidence>
<keyword evidence="9" id="KW-0408">Iron</keyword>
<evidence type="ECO:0000256" key="1">
    <source>
        <dbReference type="ARBA" id="ARBA00001961"/>
    </source>
</evidence>
<dbReference type="GO" id="GO:0016020">
    <property type="term" value="C:membrane"/>
    <property type="evidence" value="ECO:0007669"/>
    <property type="project" value="UniProtKB-SubCell"/>
</dbReference>
<name>A0AB34J129_PRYPA</name>
<evidence type="ECO:0000256" key="10">
    <source>
        <dbReference type="ARBA" id="ARBA00023136"/>
    </source>
</evidence>
<evidence type="ECO:0000256" key="8">
    <source>
        <dbReference type="ARBA" id="ARBA00023002"/>
    </source>
</evidence>
<evidence type="ECO:0000256" key="7">
    <source>
        <dbReference type="ARBA" id="ARBA00022989"/>
    </source>
</evidence>
<dbReference type="InterPro" id="IPR044862">
    <property type="entry name" value="Pro_4_hyd_alph_FE2OG_OXY"/>
</dbReference>
<comment type="subcellular location">
    <subcellularLocation>
        <location evidence="3">Endomembrane system</location>
    </subcellularLocation>
    <subcellularLocation>
        <location evidence="2">Membrane</location>
        <topology evidence="2">Single-pass membrane protein</topology>
    </subcellularLocation>
</comment>
<dbReference type="Gene3D" id="2.60.120.620">
    <property type="entry name" value="q2cbj1_9rhob like domain"/>
    <property type="match status" value="1"/>
</dbReference>
<dbReference type="Pfam" id="PF01549">
    <property type="entry name" value="ShK"/>
    <property type="match status" value="1"/>
</dbReference>
<organism evidence="14 15">
    <name type="scientific">Prymnesium parvum</name>
    <name type="common">Toxic golden alga</name>
    <dbReference type="NCBI Taxonomy" id="97485"/>
    <lineage>
        <taxon>Eukaryota</taxon>
        <taxon>Haptista</taxon>
        <taxon>Haptophyta</taxon>
        <taxon>Prymnesiophyceae</taxon>
        <taxon>Prymnesiales</taxon>
        <taxon>Prymnesiaceae</taxon>
        <taxon>Prymnesium</taxon>
    </lineage>
</organism>
<keyword evidence="8" id="KW-0560">Oxidoreductase</keyword>
<sequence length="406" mass="44697">MVALHPRILLTAGTFFLLSAICLLEILRADTSSSSPSSFLPQQPRAPLAAVRRALSLNSTLAFPSVSTASRLKSASLRLREALVPQTSASPAFDCVDLHDNCAQWAAKRECEANPGFMRPNCPKACDSCEFVAKGRRLCHRTAEVQPLLAPGGVHATFERFVALLSPHFQLRVLSRPPAPWVVVVDDFLREHEVRALIEKGGHHFERSLAGDGVSAVRTSATSWCNVPYCEGDPTIQQIRARIANVTGVPISHGEHVQVLRYEVGQFYKEHHDQNALPHSPWGPRLFTFFLYLSDVDEGGGTRFTLLNLTVTPKRGRALFWPSVLDEDPSALRRADMRTMHESMSVVAGQKLAANVWLHQYDFQTALAAGCKNEDAALCGDCLPQSNSHDSTHSHTTTHTHTTART</sequence>
<evidence type="ECO:0000256" key="2">
    <source>
        <dbReference type="ARBA" id="ARBA00004167"/>
    </source>
</evidence>
<dbReference type="Proteomes" id="UP001515480">
    <property type="component" value="Unassembled WGS sequence"/>
</dbReference>
<dbReference type="InterPro" id="IPR005123">
    <property type="entry name" value="Oxoglu/Fe-dep_dioxygenase_dom"/>
</dbReference>
<dbReference type="PANTHER" id="PTHR10869:SF235">
    <property type="entry name" value="PROCOLLAGEN-PROLINE 4-DIOXYGENASE"/>
    <property type="match status" value="1"/>
</dbReference>
<dbReference type="PROSITE" id="PS51471">
    <property type="entry name" value="FE2OG_OXY"/>
    <property type="match status" value="1"/>
</dbReference>
<protein>
    <recommendedName>
        <fullName evidence="16">Procollagen-proline 4-dioxygenase</fullName>
    </recommendedName>
</protein>
<dbReference type="GO" id="GO:0031418">
    <property type="term" value="F:L-ascorbic acid binding"/>
    <property type="evidence" value="ECO:0007669"/>
    <property type="project" value="InterPro"/>
</dbReference>
<feature type="domain" description="Fe2OG dioxygenase" evidence="12">
    <location>
        <begin position="253"/>
        <end position="360"/>
    </location>
</feature>
<evidence type="ECO:0000256" key="9">
    <source>
        <dbReference type="ARBA" id="ARBA00023004"/>
    </source>
</evidence>
<keyword evidence="6" id="KW-0223">Dioxygenase</keyword>
<evidence type="ECO:0000256" key="6">
    <source>
        <dbReference type="ARBA" id="ARBA00022964"/>
    </source>
</evidence>
<proteinExistence type="predicted"/>
<keyword evidence="4" id="KW-0812">Transmembrane</keyword>
<dbReference type="GO" id="GO:0005783">
    <property type="term" value="C:endoplasmic reticulum"/>
    <property type="evidence" value="ECO:0007669"/>
    <property type="project" value="TreeGrafter"/>
</dbReference>
<dbReference type="AlphaFoldDB" id="A0AB34J129"/>
<feature type="domain" description="ShKT" evidence="13">
    <location>
        <begin position="95"/>
        <end position="129"/>
    </location>
</feature>
<dbReference type="PROSITE" id="PS51670">
    <property type="entry name" value="SHKT"/>
    <property type="match status" value="1"/>
</dbReference>
<evidence type="ECO:0000256" key="3">
    <source>
        <dbReference type="ARBA" id="ARBA00004308"/>
    </source>
</evidence>
<dbReference type="GO" id="GO:0005506">
    <property type="term" value="F:iron ion binding"/>
    <property type="evidence" value="ECO:0007669"/>
    <property type="project" value="InterPro"/>
</dbReference>
<evidence type="ECO:0000259" key="13">
    <source>
        <dbReference type="PROSITE" id="PS51670"/>
    </source>
</evidence>
<evidence type="ECO:0000313" key="15">
    <source>
        <dbReference type="Proteomes" id="UP001515480"/>
    </source>
</evidence>